<sequence length="80" mass="9127">MLRVWCSIRYSKRLTTSPNPLTPITNNPKLAGGLSPADLKNFGVTDWVHQPMAVLLQDRRPSLLDEFCYYQLKTYVATIT</sequence>
<reference evidence="1" key="1">
    <citation type="submission" date="2022-03" db="EMBL/GenBank/DDBJ databases">
        <authorList>
            <person name="Alioto T."/>
            <person name="Alioto T."/>
            <person name="Gomez Garrido J."/>
        </authorList>
    </citation>
    <scope>NUCLEOTIDE SEQUENCE</scope>
</reference>
<organism evidence="1 2">
    <name type="scientific">Pelobates cultripes</name>
    <name type="common">Western spadefoot toad</name>
    <dbReference type="NCBI Taxonomy" id="61616"/>
    <lineage>
        <taxon>Eukaryota</taxon>
        <taxon>Metazoa</taxon>
        <taxon>Chordata</taxon>
        <taxon>Craniata</taxon>
        <taxon>Vertebrata</taxon>
        <taxon>Euteleostomi</taxon>
        <taxon>Amphibia</taxon>
        <taxon>Batrachia</taxon>
        <taxon>Anura</taxon>
        <taxon>Pelobatoidea</taxon>
        <taxon>Pelobatidae</taxon>
        <taxon>Pelobates</taxon>
    </lineage>
</organism>
<dbReference type="EMBL" id="OW240915">
    <property type="protein sequence ID" value="CAH2283770.1"/>
    <property type="molecule type" value="Genomic_DNA"/>
</dbReference>
<dbReference type="AlphaFoldDB" id="A0AAD1RXY8"/>
<protein>
    <submittedName>
        <fullName evidence="1">Uncharacterized protein</fullName>
    </submittedName>
</protein>
<evidence type="ECO:0000313" key="1">
    <source>
        <dbReference type="EMBL" id="CAH2283770.1"/>
    </source>
</evidence>
<feature type="non-terminal residue" evidence="1">
    <location>
        <position position="80"/>
    </location>
</feature>
<evidence type="ECO:0000313" key="2">
    <source>
        <dbReference type="Proteomes" id="UP001295444"/>
    </source>
</evidence>
<name>A0AAD1RXY8_PELCU</name>
<proteinExistence type="predicted"/>
<accession>A0AAD1RXY8</accession>
<dbReference type="Proteomes" id="UP001295444">
    <property type="component" value="Chromosome 04"/>
</dbReference>
<keyword evidence="2" id="KW-1185">Reference proteome</keyword>
<gene>
    <name evidence="1" type="ORF">PECUL_23A028747</name>
</gene>